<organism evidence="4 5">
    <name type="scientific">Prosthecochloris aestuarii (strain DSM 271 / SK 413)</name>
    <dbReference type="NCBI Taxonomy" id="290512"/>
    <lineage>
        <taxon>Bacteria</taxon>
        <taxon>Pseudomonadati</taxon>
        <taxon>Chlorobiota</taxon>
        <taxon>Chlorobiia</taxon>
        <taxon>Chlorobiales</taxon>
        <taxon>Chlorobiaceae</taxon>
        <taxon>Prosthecochloris</taxon>
    </lineage>
</organism>
<sequence>MQSKKVALITGAAGALGSATAATFKKAGYRLSLLDMNIKPLQERWEGKEHVTCLPCDLTDAGNIEDAVDKTVRMYGSIDTLLTIAGGFAMGPQIHELTEEKWDSMQNMNLRTVFLAARAVLPHMRKQQSGSIVTIGAQTALHGAANLAPYVVSKSSVIRLTECMAQENQKKGIRVNCILPSVIDTPANRADMPDADFSKWTKPEAIADVLLFLASDASKAVNGASIPV</sequence>
<accession>B4S5U9</accession>
<dbReference type="AlphaFoldDB" id="B4S5U9"/>
<reference evidence="4" key="1">
    <citation type="submission" date="2008-06" db="EMBL/GenBank/DDBJ databases">
        <title>Complete sequence of chromosome of Prosthecochloris aestuarii DSM 271.</title>
        <authorList>
            <consortium name="US DOE Joint Genome Institute"/>
            <person name="Lucas S."/>
            <person name="Copeland A."/>
            <person name="Lapidus A."/>
            <person name="Glavina del Rio T."/>
            <person name="Dalin E."/>
            <person name="Tice H."/>
            <person name="Bruce D."/>
            <person name="Goodwin L."/>
            <person name="Pitluck S."/>
            <person name="Schmutz J."/>
            <person name="Larimer F."/>
            <person name="Land M."/>
            <person name="Hauser L."/>
            <person name="Kyrpides N."/>
            <person name="Anderson I."/>
            <person name="Liu Z."/>
            <person name="Li T."/>
            <person name="Zhao F."/>
            <person name="Overmann J."/>
            <person name="Bryant D.A."/>
            <person name="Richardson P."/>
        </authorList>
    </citation>
    <scope>NUCLEOTIDE SEQUENCE [LARGE SCALE GENOMIC DNA]</scope>
    <source>
        <strain evidence="4">DSM 271</strain>
    </source>
</reference>
<dbReference type="EMBL" id="CP001108">
    <property type="protein sequence ID" value="ACF47146.1"/>
    <property type="molecule type" value="Genomic_DNA"/>
</dbReference>
<keyword evidence="3" id="KW-0732">Signal</keyword>
<dbReference type="FunFam" id="3.40.50.720:FF:000084">
    <property type="entry name" value="Short-chain dehydrogenase reductase"/>
    <property type="match status" value="1"/>
</dbReference>
<feature type="chain" id="PRO_5002825745" evidence="3">
    <location>
        <begin position="22"/>
        <end position="228"/>
    </location>
</feature>
<dbReference type="PANTHER" id="PTHR24321">
    <property type="entry name" value="DEHYDROGENASES, SHORT CHAIN"/>
    <property type="match status" value="1"/>
</dbReference>
<dbReference type="PANTHER" id="PTHR24321:SF8">
    <property type="entry name" value="ESTRADIOL 17-BETA-DEHYDROGENASE 8-RELATED"/>
    <property type="match status" value="1"/>
</dbReference>
<proteinExistence type="inferred from homology"/>
<evidence type="ECO:0000256" key="3">
    <source>
        <dbReference type="SAM" id="SignalP"/>
    </source>
</evidence>
<dbReference type="KEGG" id="paa:Paes_2142"/>
<dbReference type="Pfam" id="PF00106">
    <property type="entry name" value="adh_short"/>
    <property type="match status" value="1"/>
</dbReference>
<keyword evidence="2" id="KW-0560">Oxidoreductase</keyword>
<dbReference type="HOGENOM" id="CLU_010194_1_0_10"/>
<dbReference type="Proteomes" id="UP000002725">
    <property type="component" value="Chromosome"/>
</dbReference>
<evidence type="ECO:0000313" key="5">
    <source>
        <dbReference type="Proteomes" id="UP000002725"/>
    </source>
</evidence>
<dbReference type="eggNOG" id="COG1028">
    <property type="taxonomic scope" value="Bacteria"/>
</dbReference>
<keyword evidence="5" id="KW-1185">Reference proteome</keyword>
<dbReference type="PROSITE" id="PS00061">
    <property type="entry name" value="ADH_SHORT"/>
    <property type="match status" value="1"/>
</dbReference>
<dbReference type="RefSeq" id="WP_012506678.1">
    <property type="nucleotide sequence ID" value="NC_011059.1"/>
</dbReference>
<evidence type="ECO:0000313" key="4">
    <source>
        <dbReference type="EMBL" id="ACF47146.1"/>
    </source>
</evidence>
<dbReference type="Gene3D" id="3.40.50.720">
    <property type="entry name" value="NAD(P)-binding Rossmann-like Domain"/>
    <property type="match status" value="1"/>
</dbReference>
<comment type="similarity">
    <text evidence="1">Belongs to the short-chain dehydrogenases/reductases (SDR) family.</text>
</comment>
<dbReference type="PRINTS" id="PR00081">
    <property type="entry name" value="GDHRDH"/>
</dbReference>
<dbReference type="InterPro" id="IPR036291">
    <property type="entry name" value="NAD(P)-bd_dom_sf"/>
</dbReference>
<dbReference type="SUPFAM" id="SSF51735">
    <property type="entry name" value="NAD(P)-binding Rossmann-fold domains"/>
    <property type="match status" value="1"/>
</dbReference>
<dbReference type="GO" id="GO:0016491">
    <property type="term" value="F:oxidoreductase activity"/>
    <property type="evidence" value="ECO:0007669"/>
    <property type="project" value="UniProtKB-KW"/>
</dbReference>
<dbReference type="InterPro" id="IPR002347">
    <property type="entry name" value="SDR_fam"/>
</dbReference>
<feature type="signal peptide" evidence="3">
    <location>
        <begin position="1"/>
        <end position="21"/>
    </location>
</feature>
<dbReference type="InterPro" id="IPR020904">
    <property type="entry name" value="Sc_DH/Rdtase_CS"/>
</dbReference>
<dbReference type="STRING" id="290512.Paes_2142"/>
<name>B4S5U9_PROA2</name>
<gene>
    <name evidence="4" type="ordered locus">Paes_2142</name>
</gene>
<evidence type="ECO:0000256" key="2">
    <source>
        <dbReference type="ARBA" id="ARBA00023002"/>
    </source>
</evidence>
<evidence type="ECO:0000256" key="1">
    <source>
        <dbReference type="ARBA" id="ARBA00006484"/>
    </source>
</evidence>
<protein>
    <submittedName>
        <fullName evidence="4">Short-chain dehydrogenase/reductase SDR</fullName>
    </submittedName>
</protein>